<dbReference type="GO" id="GO:0004401">
    <property type="term" value="F:histidinol-phosphatase activity"/>
    <property type="evidence" value="ECO:0007669"/>
    <property type="project" value="UniProtKB-EC"/>
</dbReference>
<proteinExistence type="inferred from homology"/>
<protein>
    <recommendedName>
        <fullName evidence="3 8">Histidinol-phosphatase</fullName>
        <shortName evidence="8">HolPase</shortName>
        <ecNumber evidence="3 8">3.1.3.15</ecNumber>
    </recommendedName>
</protein>
<dbReference type="Proteomes" id="UP001232245">
    <property type="component" value="Unassembled WGS sequence"/>
</dbReference>
<evidence type="ECO:0000256" key="3">
    <source>
        <dbReference type="ARBA" id="ARBA00013085"/>
    </source>
</evidence>
<dbReference type="Pfam" id="PF13263">
    <property type="entry name" value="PHP_C"/>
    <property type="match status" value="1"/>
</dbReference>
<evidence type="ECO:0000256" key="8">
    <source>
        <dbReference type="RuleBase" id="RU366003"/>
    </source>
</evidence>
<evidence type="ECO:0000256" key="7">
    <source>
        <dbReference type="ARBA" id="ARBA00049158"/>
    </source>
</evidence>
<sequence length="268" mass="31110">MKKDGHVHTPYCPHGTTDSLEAYIEQAIQLHIDSITFTEHAPLPNTFHDPTPNQDSAIELETMEEYIEKIQLLKKAYKNEITINLGLEVDYIKEYEEETTSFLNTYGKYLDDSILSVHFLKLQDKYYCMDFDEHTFKHMIDQIGSLEKLHHIYYQEVLHSIQSDLGEYKPKRIGHITLVNKFQKLFPVTFSVDQYIQTILFEIKNRGYELDYNVAGLRKEFCGETYPGSAVAKMAQEQKIPLIYGSDAHSARDVGKNYTCYQQLTNGN</sequence>
<reference evidence="10 11" key="1">
    <citation type="submission" date="2023-07" db="EMBL/GenBank/DDBJ databases">
        <title>Genomic Encyclopedia of Type Strains, Phase IV (KMG-IV): sequencing the most valuable type-strain genomes for metagenomic binning, comparative biology and taxonomic classification.</title>
        <authorList>
            <person name="Goeker M."/>
        </authorList>
    </citation>
    <scope>NUCLEOTIDE SEQUENCE [LARGE SCALE GENOMIC DNA]</scope>
    <source>
        <strain evidence="10 11">DSM 17723</strain>
    </source>
</reference>
<keyword evidence="4 8" id="KW-0028">Amino-acid biosynthesis</keyword>
<dbReference type="Gene3D" id="3.20.20.140">
    <property type="entry name" value="Metal-dependent hydrolases"/>
    <property type="match status" value="1"/>
</dbReference>
<accession>A0ABT9YXX6</accession>
<dbReference type="NCBIfam" id="NF005996">
    <property type="entry name" value="PRK08123.1"/>
    <property type="match status" value="1"/>
</dbReference>
<evidence type="ECO:0000256" key="2">
    <source>
        <dbReference type="ARBA" id="ARBA00009152"/>
    </source>
</evidence>
<evidence type="ECO:0000259" key="9">
    <source>
        <dbReference type="Pfam" id="PF02811"/>
    </source>
</evidence>
<evidence type="ECO:0000256" key="5">
    <source>
        <dbReference type="ARBA" id="ARBA00022801"/>
    </source>
</evidence>
<comment type="catalytic activity">
    <reaction evidence="7 8">
        <text>L-histidinol phosphate + H2O = L-histidinol + phosphate</text>
        <dbReference type="Rhea" id="RHEA:14465"/>
        <dbReference type="ChEBI" id="CHEBI:15377"/>
        <dbReference type="ChEBI" id="CHEBI:43474"/>
        <dbReference type="ChEBI" id="CHEBI:57699"/>
        <dbReference type="ChEBI" id="CHEBI:57980"/>
        <dbReference type="EC" id="3.1.3.15"/>
    </reaction>
</comment>
<keyword evidence="6 8" id="KW-0368">Histidine biosynthesis</keyword>
<dbReference type="Pfam" id="PF02811">
    <property type="entry name" value="PHP"/>
    <property type="match status" value="1"/>
</dbReference>
<comment type="caution">
    <text evidence="10">The sequence shown here is derived from an EMBL/GenBank/DDBJ whole genome shotgun (WGS) entry which is preliminary data.</text>
</comment>
<evidence type="ECO:0000313" key="10">
    <source>
        <dbReference type="EMBL" id="MDQ0224584.1"/>
    </source>
</evidence>
<dbReference type="RefSeq" id="WP_095302884.1">
    <property type="nucleotide sequence ID" value="NZ_CADEPK010000007.1"/>
</dbReference>
<dbReference type="EC" id="3.1.3.15" evidence="3 8"/>
<dbReference type="InterPro" id="IPR004013">
    <property type="entry name" value="PHP_dom"/>
</dbReference>
<dbReference type="SUPFAM" id="SSF89550">
    <property type="entry name" value="PHP domain-like"/>
    <property type="match status" value="1"/>
</dbReference>
<organism evidence="10 11">
    <name type="scientific">Metabacillus niabensis</name>
    <dbReference type="NCBI Taxonomy" id="324854"/>
    <lineage>
        <taxon>Bacteria</taxon>
        <taxon>Bacillati</taxon>
        <taxon>Bacillota</taxon>
        <taxon>Bacilli</taxon>
        <taxon>Bacillales</taxon>
        <taxon>Bacillaceae</taxon>
        <taxon>Metabacillus</taxon>
    </lineage>
</organism>
<evidence type="ECO:0000256" key="6">
    <source>
        <dbReference type="ARBA" id="ARBA00023102"/>
    </source>
</evidence>
<evidence type="ECO:0000256" key="4">
    <source>
        <dbReference type="ARBA" id="ARBA00022605"/>
    </source>
</evidence>
<dbReference type="PANTHER" id="PTHR21039:SF0">
    <property type="entry name" value="HISTIDINOL-PHOSPHATASE"/>
    <property type="match status" value="1"/>
</dbReference>
<evidence type="ECO:0000256" key="1">
    <source>
        <dbReference type="ARBA" id="ARBA00004970"/>
    </source>
</evidence>
<dbReference type="EMBL" id="JAUSTZ010000002">
    <property type="protein sequence ID" value="MDQ0224584.1"/>
    <property type="molecule type" value="Genomic_DNA"/>
</dbReference>
<evidence type="ECO:0000313" key="11">
    <source>
        <dbReference type="Proteomes" id="UP001232245"/>
    </source>
</evidence>
<keyword evidence="5 8" id="KW-0378">Hydrolase</keyword>
<name>A0ABT9YXX6_9BACI</name>
<feature type="domain" description="PHP" evidence="9">
    <location>
        <begin position="4"/>
        <end position="213"/>
    </location>
</feature>
<comment type="similarity">
    <text evidence="2 8">Belongs to the PHP hydrolase family. HisK subfamily.</text>
</comment>
<comment type="pathway">
    <text evidence="1 8">Amino-acid biosynthesis; L-histidine biosynthesis; L-histidine from 5-phospho-alpha-D-ribose 1-diphosphate: step 8/9.</text>
</comment>
<gene>
    <name evidence="10" type="ORF">J2S02_000913</name>
</gene>
<dbReference type="NCBIfam" id="TIGR01856">
    <property type="entry name" value="hisJ_fam"/>
    <property type="match status" value="1"/>
</dbReference>
<dbReference type="InterPro" id="IPR010140">
    <property type="entry name" value="Histidinol_P_phosphatase_HisJ"/>
</dbReference>
<keyword evidence="11" id="KW-1185">Reference proteome</keyword>
<dbReference type="CDD" id="cd12110">
    <property type="entry name" value="PHP_HisPPase_Hisj_like"/>
    <property type="match status" value="1"/>
</dbReference>
<dbReference type="InterPro" id="IPR016195">
    <property type="entry name" value="Pol/histidinol_Pase-like"/>
</dbReference>
<dbReference type="PANTHER" id="PTHR21039">
    <property type="entry name" value="HISTIDINOL PHOSPHATASE-RELATED"/>
    <property type="match status" value="1"/>
</dbReference>